<protein>
    <submittedName>
        <fullName evidence="1">Uncharacterized protein</fullName>
    </submittedName>
</protein>
<proteinExistence type="predicted"/>
<sequence>MNEVYDSTFLCTYKQLDDDDLYRAQFLQAFKCKKWDDSEITRKTDVIFNIVVNHFKPCFDRFRAGGTRFTHLMLFMGEQLTDENLFRILFTMDLFSETHRCICETITHDKPTTESMKALMTCISS</sequence>
<dbReference type="EMBL" id="MN740504">
    <property type="protein sequence ID" value="QHU30198.1"/>
    <property type="molecule type" value="Genomic_DNA"/>
</dbReference>
<accession>A0A6C0LJX5</accession>
<organism evidence="1">
    <name type="scientific">viral metagenome</name>
    <dbReference type="NCBI Taxonomy" id="1070528"/>
    <lineage>
        <taxon>unclassified sequences</taxon>
        <taxon>metagenomes</taxon>
        <taxon>organismal metagenomes</taxon>
    </lineage>
</organism>
<reference evidence="1" key="1">
    <citation type="journal article" date="2020" name="Nature">
        <title>Giant virus diversity and host interactions through global metagenomics.</title>
        <authorList>
            <person name="Schulz F."/>
            <person name="Roux S."/>
            <person name="Paez-Espino D."/>
            <person name="Jungbluth S."/>
            <person name="Walsh D.A."/>
            <person name="Denef V.J."/>
            <person name="McMahon K.D."/>
            <person name="Konstantinidis K.T."/>
            <person name="Eloe-Fadrosh E.A."/>
            <person name="Kyrpides N.C."/>
            <person name="Woyke T."/>
        </authorList>
    </citation>
    <scope>NUCLEOTIDE SEQUENCE</scope>
    <source>
        <strain evidence="1">GVMAG-M-3300027833-11</strain>
    </source>
</reference>
<name>A0A6C0LJX5_9ZZZZ</name>
<evidence type="ECO:0000313" key="1">
    <source>
        <dbReference type="EMBL" id="QHU30198.1"/>
    </source>
</evidence>
<dbReference type="AlphaFoldDB" id="A0A6C0LJX5"/>